<evidence type="ECO:0000313" key="2">
    <source>
        <dbReference type="Proteomes" id="UP000536835"/>
    </source>
</evidence>
<dbReference type="Proteomes" id="UP000536835">
    <property type="component" value="Unassembled WGS sequence"/>
</dbReference>
<organism evidence="1 2">
    <name type="scientific">Parvularcula mediterranea</name>
    <dbReference type="NCBI Taxonomy" id="2732508"/>
    <lineage>
        <taxon>Bacteria</taxon>
        <taxon>Pseudomonadati</taxon>
        <taxon>Pseudomonadota</taxon>
        <taxon>Alphaproteobacteria</taxon>
        <taxon>Parvularculales</taxon>
        <taxon>Parvularculaceae</taxon>
        <taxon>Parvularcula</taxon>
    </lineage>
</organism>
<reference evidence="1 2" key="1">
    <citation type="submission" date="2020-05" db="EMBL/GenBank/DDBJ databases">
        <title>Parvularcula mediterraneae sp. nov., isolated from polypropylene straw from shallow seawater of the seashore of Laganas in Zakynthos island, Greece.</title>
        <authorList>
            <person name="Szabo I."/>
            <person name="Al-Omari J."/>
            <person name="Rado J."/>
            <person name="Szerdahelyi G.S."/>
        </authorList>
    </citation>
    <scope>NUCLEOTIDE SEQUENCE [LARGE SCALE GENOMIC DNA]</scope>
    <source>
        <strain evidence="1 2">ZS-1/3</strain>
    </source>
</reference>
<sequence length="106" mass="11798">MARPVTVTLDHDKSPEELKERIDANLDELTSGLAGKMALKVDRRWEGEILHFSAKAMFQKVTGTIELFPQHVRITVVLPDMLAGMAEKVTKQLQNKGALILEDKSG</sequence>
<name>A0A7Y3RKU7_9PROT</name>
<dbReference type="RefSeq" id="WP_173197746.1">
    <property type="nucleotide sequence ID" value="NZ_JABFCX010000002.1"/>
</dbReference>
<accession>A0A7Y3RKU7</accession>
<protein>
    <recommendedName>
        <fullName evidence="3">Polyhydroxyalkanoic acid system protein</fullName>
    </recommendedName>
</protein>
<evidence type="ECO:0000313" key="1">
    <source>
        <dbReference type="EMBL" id="NNU15918.1"/>
    </source>
</evidence>
<comment type="caution">
    <text evidence="1">The sequence shown here is derived from an EMBL/GenBank/DDBJ whole genome shotgun (WGS) entry which is preliminary data.</text>
</comment>
<proteinExistence type="predicted"/>
<evidence type="ECO:0008006" key="3">
    <source>
        <dbReference type="Google" id="ProtNLM"/>
    </source>
</evidence>
<dbReference type="Pfam" id="PF09650">
    <property type="entry name" value="PHA_gran_rgn"/>
    <property type="match status" value="1"/>
</dbReference>
<dbReference type="InterPro" id="IPR013433">
    <property type="entry name" value="PHA_gran_rgn"/>
</dbReference>
<dbReference type="EMBL" id="JABFCX010000002">
    <property type="protein sequence ID" value="NNU15918.1"/>
    <property type="molecule type" value="Genomic_DNA"/>
</dbReference>
<dbReference type="AlphaFoldDB" id="A0A7Y3RKU7"/>
<gene>
    <name evidence="1" type="ORF">HK107_06225</name>
</gene>
<keyword evidence="2" id="KW-1185">Reference proteome</keyword>